<evidence type="ECO:0000313" key="4">
    <source>
        <dbReference type="Proteomes" id="UP000766486"/>
    </source>
</evidence>
<gene>
    <name evidence="3" type="ORF">CLO192961_LOCUS194124</name>
</gene>
<feature type="coiled-coil region" evidence="1">
    <location>
        <begin position="7"/>
        <end position="44"/>
    </location>
</feature>
<protein>
    <submittedName>
        <fullName evidence="3">Uncharacterized protein</fullName>
    </submittedName>
</protein>
<evidence type="ECO:0000313" key="3">
    <source>
        <dbReference type="EMBL" id="VUC26773.1"/>
    </source>
</evidence>
<keyword evidence="4" id="KW-1185">Reference proteome</keyword>
<organism evidence="3 4">
    <name type="scientific">Bionectria ochroleuca</name>
    <name type="common">Gliocladium roseum</name>
    <dbReference type="NCBI Taxonomy" id="29856"/>
    <lineage>
        <taxon>Eukaryota</taxon>
        <taxon>Fungi</taxon>
        <taxon>Dikarya</taxon>
        <taxon>Ascomycota</taxon>
        <taxon>Pezizomycotina</taxon>
        <taxon>Sordariomycetes</taxon>
        <taxon>Hypocreomycetidae</taxon>
        <taxon>Hypocreales</taxon>
        <taxon>Bionectriaceae</taxon>
        <taxon>Clonostachys</taxon>
    </lineage>
</organism>
<comment type="caution">
    <text evidence="3">The sequence shown here is derived from an EMBL/GenBank/DDBJ whole genome shotgun (WGS) entry which is preliminary data.</text>
</comment>
<feature type="region of interest" description="Disordered" evidence="2">
    <location>
        <begin position="93"/>
        <end position="118"/>
    </location>
</feature>
<keyword evidence="1" id="KW-0175">Coiled coil</keyword>
<dbReference type="EMBL" id="CABFNS010000755">
    <property type="protein sequence ID" value="VUC26773.1"/>
    <property type="molecule type" value="Genomic_DNA"/>
</dbReference>
<evidence type="ECO:0000256" key="2">
    <source>
        <dbReference type="SAM" id="MobiDB-lite"/>
    </source>
</evidence>
<reference evidence="3 4" key="1">
    <citation type="submission" date="2019-06" db="EMBL/GenBank/DDBJ databases">
        <authorList>
            <person name="Broberg M."/>
        </authorList>
    </citation>
    <scope>NUCLEOTIDE SEQUENCE [LARGE SCALE GENOMIC DNA]</scope>
</reference>
<dbReference type="Proteomes" id="UP000766486">
    <property type="component" value="Unassembled WGS sequence"/>
</dbReference>
<name>A0ABY6U7N5_BIOOC</name>
<proteinExistence type="predicted"/>
<evidence type="ECO:0000256" key="1">
    <source>
        <dbReference type="SAM" id="Coils"/>
    </source>
</evidence>
<accession>A0ABY6U7N5</accession>
<sequence>MSESPEFNELHELHLDLEALKEDLEERIKELENLLLDMAELVTRQQYLDGLEDNEPSMREKENEIGSEIVQQDIQINGKKEEIKDKKEEIEDKKKEIKVEESMTEEQIRERGIKSYRQ</sequence>